<organism evidence="1">
    <name type="scientific">Anoplophora glabripennis</name>
    <name type="common">Asian longhorn beetle</name>
    <name type="synonym">Anoplophora nobilis</name>
    <dbReference type="NCBI Taxonomy" id="217634"/>
    <lineage>
        <taxon>Eukaryota</taxon>
        <taxon>Metazoa</taxon>
        <taxon>Ecdysozoa</taxon>
        <taxon>Arthropoda</taxon>
        <taxon>Hexapoda</taxon>
        <taxon>Insecta</taxon>
        <taxon>Pterygota</taxon>
        <taxon>Neoptera</taxon>
        <taxon>Endopterygota</taxon>
        <taxon>Coleoptera</taxon>
        <taxon>Polyphaga</taxon>
        <taxon>Cucujiformia</taxon>
        <taxon>Chrysomeloidea</taxon>
        <taxon>Cerambycidae</taxon>
        <taxon>Lamiinae</taxon>
        <taxon>Lamiini</taxon>
        <taxon>Anoplophora</taxon>
    </lineage>
</organism>
<evidence type="ECO:0000313" key="1">
    <source>
        <dbReference type="EMBL" id="JAB66921.1"/>
    </source>
</evidence>
<name>V5IAA1_ANOGL</name>
<sequence length="173" mass="19595">VRLHEVALTADICKMYRQILVKPEHQNYQRILWRFNPSSPMLDFRLRTVTYGVSSAPYLALRSLMQLAEEEKAIISRASEVLTNDTYVDDIVSGSSTVEDAISLQGELTNLLKQGGFQPHKWATNKPEVLSHLPPELINPAVLSLDNDEIAKVLGLCWQPSSDSFTYKFMPFE</sequence>
<dbReference type="GO" id="GO:0071897">
    <property type="term" value="P:DNA biosynthetic process"/>
    <property type="evidence" value="ECO:0007669"/>
    <property type="project" value="UniProtKB-ARBA"/>
</dbReference>
<dbReference type="SUPFAM" id="SSF56672">
    <property type="entry name" value="DNA/RNA polymerases"/>
    <property type="match status" value="1"/>
</dbReference>
<accession>V5IAA1</accession>
<dbReference type="AlphaFoldDB" id="V5IAA1"/>
<dbReference type="InterPro" id="IPR043502">
    <property type="entry name" value="DNA/RNA_pol_sf"/>
</dbReference>
<feature type="non-terminal residue" evidence="1">
    <location>
        <position position="173"/>
    </location>
</feature>
<protein>
    <recommendedName>
        <fullName evidence="2">Reverse transcriptase domain-containing protein</fullName>
    </recommendedName>
</protein>
<feature type="non-terminal residue" evidence="1">
    <location>
        <position position="1"/>
    </location>
</feature>
<dbReference type="PANTHER" id="PTHR47331">
    <property type="entry name" value="PHD-TYPE DOMAIN-CONTAINING PROTEIN"/>
    <property type="match status" value="1"/>
</dbReference>
<evidence type="ECO:0008006" key="2">
    <source>
        <dbReference type="Google" id="ProtNLM"/>
    </source>
</evidence>
<dbReference type="EMBL" id="GALX01001545">
    <property type="protein sequence ID" value="JAB66921.1"/>
    <property type="molecule type" value="Transcribed_RNA"/>
</dbReference>
<proteinExistence type="predicted"/>
<reference evidence="1" key="1">
    <citation type="submission" date="2013-07" db="EMBL/GenBank/DDBJ databases">
        <title>Midgut Transcriptome Profiling of Anoplphora glabripennis, a Lignocellulose Degrading, Wood-Boring Cerambycid.</title>
        <authorList>
            <person name="Scully E.D."/>
            <person name="Hoover K."/>
            <person name="Carlson J.E."/>
            <person name="Tien M."/>
            <person name="Geib S.M."/>
        </authorList>
    </citation>
    <scope>NUCLEOTIDE SEQUENCE</scope>
</reference>